<dbReference type="EMBL" id="RCCI01000005">
    <property type="protein sequence ID" value="RLJ65206.1"/>
    <property type="molecule type" value="Genomic_DNA"/>
</dbReference>
<dbReference type="InterPro" id="IPR000595">
    <property type="entry name" value="cNMP-bd_dom"/>
</dbReference>
<dbReference type="RefSeq" id="WP_165904829.1">
    <property type="nucleotide sequence ID" value="NZ_BHVV01000008.1"/>
</dbReference>
<keyword evidence="2" id="KW-1003">Cell membrane</keyword>
<feature type="transmembrane region" description="Helical" evidence="6">
    <location>
        <begin position="223"/>
        <end position="247"/>
    </location>
</feature>
<evidence type="ECO:0000256" key="6">
    <source>
        <dbReference type="SAM" id="Phobius"/>
    </source>
</evidence>
<dbReference type="InterPro" id="IPR050545">
    <property type="entry name" value="Mycobact_MmpL"/>
</dbReference>
<dbReference type="InterPro" id="IPR000731">
    <property type="entry name" value="SSD"/>
</dbReference>
<dbReference type="PROSITE" id="PS50156">
    <property type="entry name" value="SSD"/>
    <property type="match status" value="2"/>
</dbReference>
<name>A0A497XEU3_9PROT</name>
<evidence type="ECO:0000256" key="5">
    <source>
        <dbReference type="ARBA" id="ARBA00023136"/>
    </source>
</evidence>
<dbReference type="AlphaFoldDB" id="A0A497XEU3"/>
<organism evidence="9 10">
    <name type="scientific">Sulfurisoma sediminicola</name>
    <dbReference type="NCBI Taxonomy" id="1381557"/>
    <lineage>
        <taxon>Bacteria</taxon>
        <taxon>Pseudomonadati</taxon>
        <taxon>Pseudomonadota</taxon>
        <taxon>Betaproteobacteria</taxon>
        <taxon>Nitrosomonadales</taxon>
        <taxon>Sterolibacteriaceae</taxon>
        <taxon>Sulfurisoma</taxon>
    </lineage>
</organism>
<feature type="transmembrane region" description="Helical" evidence="6">
    <location>
        <begin position="662"/>
        <end position="683"/>
    </location>
</feature>
<dbReference type="Proteomes" id="UP000268908">
    <property type="component" value="Unassembled WGS sequence"/>
</dbReference>
<feature type="transmembrane region" description="Helical" evidence="6">
    <location>
        <begin position="329"/>
        <end position="350"/>
    </location>
</feature>
<keyword evidence="4 6" id="KW-1133">Transmembrane helix</keyword>
<accession>A0A497XEU3</accession>
<feature type="transmembrane region" description="Helical" evidence="6">
    <location>
        <begin position="356"/>
        <end position="379"/>
    </location>
</feature>
<dbReference type="PANTHER" id="PTHR33406:SF12">
    <property type="entry name" value="BLR2997 PROTEIN"/>
    <property type="match status" value="1"/>
</dbReference>
<feature type="domain" description="Cyclic nucleotide-binding" evidence="7">
    <location>
        <begin position="785"/>
        <end position="885"/>
    </location>
</feature>
<feature type="transmembrane region" description="Helical" evidence="6">
    <location>
        <begin position="708"/>
        <end position="727"/>
    </location>
</feature>
<comment type="caution">
    <text evidence="9">The sequence shown here is derived from an EMBL/GenBank/DDBJ whole genome shotgun (WGS) entry which is preliminary data.</text>
</comment>
<feature type="transmembrane region" description="Helical" evidence="6">
    <location>
        <begin position="636"/>
        <end position="656"/>
    </location>
</feature>
<feature type="domain" description="SSD" evidence="8">
    <location>
        <begin position="246"/>
        <end position="378"/>
    </location>
</feature>
<dbReference type="SUPFAM" id="SSF82866">
    <property type="entry name" value="Multidrug efflux transporter AcrB transmembrane domain"/>
    <property type="match status" value="2"/>
</dbReference>
<sequence>MNAESPTLLQRFLRIGIAYRVPSLIFLLAVSLVAALGLSRMTIDAGFERLGPATDPAREAYLHVAREFGSDNRTFIYLRDEQLWSPAKLQALEQLHRELQQLPFVERIDDLFTAHGVRSIDGQLQAQALLAGAPEDAEGAERARRTALETPTALRNIVSADGKAIAIGVAVRERHEGAAGSEINEALERLLAPARTQFATVAQVGPPRVEAEIRQGIVRDLSLLVPAAILLLVLGVFAFCRSVFAALASLFVGSLSLLWTFGLMGHAGIPLSILSAMLPALVVAIAATEIVRMASVGDQGPQAVTTADEAASGASAAGSMARSLGKPAVLTLLITALGFASNAFSGIGIIRDFALAATFAVLANGLITVLLVPMLHAALGQRLAPRRHLATGGAATLALRALAWLRHRPALWALGIVTALCAAAVQLAPSLQISNEPLSFFSADRPLVRAAAVMHDDLAGVGTFYITLDGNAEGAFRDPANLQRLADIQAFIAKQQIFDRSLSLADMVAQANQASANGRPDAYRVPPSRKLAAQYLLLYPPHALAPYVSHDFRRANIVVRLSVSDSSTLNRHVRELQQAVTSYAGPGMATALVGENLLINGSADRLLTGQAMALAALLIVVFIITSLMFTSVKGGIVALVPSVLPVLMILGIMRVLAIPLNAGTALVAIVAIVIALEGTVRLFSRYSELCRGATSYDEAVVATVKTEAAAMVAVSLAVAAGFGVLAVSEFALIAQFGVLAAVAMLASIVVNLLITPLVMSRIRLVGLYEILAMSMQRQALEHSPLFHDMTPYQIRKTILLSELREYRDGDCLIEQGTMGRSMYIVVGGQLEVVRRDGPREIRLALLGPGDVFGEIGFVHETYRTADVRALGAVSVLCIDHERLKKDLALFPHIMSKLNFNISGILGKRLAEVVDASHSPAAKTGEDR</sequence>
<protein>
    <recommendedName>
        <fullName evidence="11">Cyclic nucleotide-binding domain-containing protein</fullName>
    </recommendedName>
</protein>
<dbReference type="InterPro" id="IPR014710">
    <property type="entry name" value="RmlC-like_jellyroll"/>
</dbReference>
<dbReference type="InterPro" id="IPR004869">
    <property type="entry name" value="MMPL_dom"/>
</dbReference>
<evidence type="ECO:0000256" key="4">
    <source>
        <dbReference type="ARBA" id="ARBA00022989"/>
    </source>
</evidence>
<evidence type="ECO:0000259" key="8">
    <source>
        <dbReference type="PROSITE" id="PS50156"/>
    </source>
</evidence>
<dbReference type="PANTHER" id="PTHR33406">
    <property type="entry name" value="MEMBRANE PROTEIN MJ1562-RELATED"/>
    <property type="match status" value="1"/>
</dbReference>
<dbReference type="GO" id="GO:0005886">
    <property type="term" value="C:plasma membrane"/>
    <property type="evidence" value="ECO:0007669"/>
    <property type="project" value="UniProtKB-SubCell"/>
</dbReference>
<dbReference type="SMART" id="SM00100">
    <property type="entry name" value="cNMP"/>
    <property type="match status" value="1"/>
</dbReference>
<proteinExistence type="predicted"/>
<dbReference type="PROSITE" id="PS00888">
    <property type="entry name" value="CNMP_BINDING_1"/>
    <property type="match status" value="1"/>
</dbReference>
<dbReference type="SUPFAM" id="SSF51206">
    <property type="entry name" value="cAMP-binding domain-like"/>
    <property type="match status" value="1"/>
</dbReference>
<comment type="subcellular location">
    <subcellularLocation>
        <location evidence="1">Cell membrane</location>
        <topology evidence="1">Multi-pass membrane protein</topology>
    </subcellularLocation>
</comment>
<feature type="domain" description="SSD" evidence="8">
    <location>
        <begin position="635"/>
        <end position="761"/>
    </location>
</feature>
<evidence type="ECO:0000256" key="3">
    <source>
        <dbReference type="ARBA" id="ARBA00022692"/>
    </source>
</evidence>
<keyword evidence="5 6" id="KW-0472">Membrane</keyword>
<dbReference type="Pfam" id="PF03176">
    <property type="entry name" value="MMPL"/>
    <property type="match status" value="2"/>
</dbReference>
<gene>
    <name evidence="9" type="ORF">DFR35_1862</name>
</gene>
<evidence type="ECO:0000256" key="2">
    <source>
        <dbReference type="ARBA" id="ARBA00022475"/>
    </source>
</evidence>
<keyword evidence="10" id="KW-1185">Reference proteome</keyword>
<feature type="transmembrane region" description="Helical" evidence="6">
    <location>
        <begin position="733"/>
        <end position="754"/>
    </location>
</feature>
<dbReference type="InterPro" id="IPR018490">
    <property type="entry name" value="cNMP-bd_dom_sf"/>
</dbReference>
<dbReference type="InterPro" id="IPR018488">
    <property type="entry name" value="cNMP-bd_CS"/>
</dbReference>
<evidence type="ECO:0000256" key="1">
    <source>
        <dbReference type="ARBA" id="ARBA00004651"/>
    </source>
</evidence>
<evidence type="ECO:0000313" key="9">
    <source>
        <dbReference type="EMBL" id="RLJ65206.1"/>
    </source>
</evidence>
<keyword evidence="3 6" id="KW-0812">Transmembrane</keyword>
<dbReference type="Gene3D" id="1.20.1640.10">
    <property type="entry name" value="Multidrug efflux transporter AcrB transmembrane domain"/>
    <property type="match status" value="2"/>
</dbReference>
<dbReference type="PROSITE" id="PS50042">
    <property type="entry name" value="CNMP_BINDING_3"/>
    <property type="match status" value="1"/>
</dbReference>
<feature type="transmembrane region" description="Helical" evidence="6">
    <location>
        <begin position="17"/>
        <end position="39"/>
    </location>
</feature>
<evidence type="ECO:0000313" key="10">
    <source>
        <dbReference type="Proteomes" id="UP000268908"/>
    </source>
</evidence>
<dbReference type="Gene3D" id="2.60.120.10">
    <property type="entry name" value="Jelly Rolls"/>
    <property type="match status" value="1"/>
</dbReference>
<feature type="transmembrane region" description="Helical" evidence="6">
    <location>
        <begin position="410"/>
        <end position="428"/>
    </location>
</feature>
<dbReference type="Pfam" id="PF00027">
    <property type="entry name" value="cNMP_binding"/>
    <property type="match status" value="1"/>
</dbReference>
<feature type="transmembrane region" description="Helical" evidence="6">
    <location>
        <begin position="611"/>
        <end position="629"/>
    </location>
</feature>
<evidence type="ECO:0000259" key="7">
    <source>
        <dbReference type="PROSITE" id="PS50042"/>
    </source>
</evidence>
<dbReference type="CDD" id="cd00038">
    <property type="entry name" value="CAP_ED"/>
    <property type="match status" value="1"/>
</dbReference>
<feature type="transmembrane region" description="Helical" evidence="6">
    <location>
        <begin position="267"/>
        <end position="287"/>
    </location>
</feature>
<reference evidence="9 10" key="1">
    <citation type="submission" date="2018-10" db="EMBL/GenBank/DDBJ databases">
        <title>Genomic Encyclopedia of Type Strains, Phase IV (KMG-IV): sequencing the most valuable type-strain genomes for metagenomic binning, comparative biology and taxonomic classification.</title>
        <authorList>
            <person name="Goeker M."/>
        </authorList>
    </citation>
    <scope>NUCLEOTIDE SEQUENCE [LARGE SCALE GENOMIC DNA]</scope>
    <source>
        <strain evidence="9 10">DSM 26916</strain>
    </source>
</reference>
<evidence type="ECO:0008006" key="11">
    <source>
        <dbReference type="Google" id="ProtNLM"/>
    </source>
</evidence>